<dbReference type="PANTHER" id="PTHR43673">
    <property type="entry name" value="NAD(P)H NITROREDUCTASE YDGI-RELATED"/>
    <property type="match status" value="1"/>
</dbReference>
<evidence type="ECO:0000313" key="5">
    <source>
        <dbReference type="Proteomes" id="UP000295636"/>
    </source>
</evidence>
<accession>A0A4R5KCK6</accession>
<feature type="domain" description="Nitroreductase" evidence="3">
    <location>
        <begin position="33"/>
        <end position="206"/>
    </location>
</feature>
<dbReference type="RefSeq" id="WP_133234592.1">
    <property type="nucleotide sequence ID" value="NZ_SMRT01000018.1"/>
</dbReference>
<evidence type="ECO:0000256" key="2">
    <source>
        <dbReference type="ARBA" id="ARBA00023002"/>
    </source>
</evidence>
<dbReference type="OrthoDB" id="9782629at2"/>
<organism evidence="4 5">
    <name type="scientific">Paenibacillus piri</name>
    <dbReference type="NCBI Taxonomy" id="2547395"/>
    <lineage>
        <taxon>Bacteria</taxon>
        <taxon>Bacillati</taxon>
        <taxon>Bacillota</taxon>
        <taxon>Bacilli</taxon>
        <taxon>Bacillales</taxon>
        <taxon>Paenibacillaceae</taxon>
        <taxon>Paenibacillus</taxon>
    </lineage>
</organism>
<evidence type="ECO:0000259" key="3">
    <source>
        <dbReference type="Pfam" id="PF00881"/>
    </source>
</evidence>
<dbReference type="Proteomes" id="UP000295636">
    <property type="component" value="Unassembled WGS sequence"/>
</dbReference>
<comment type="caution">
    <text evidence="4">The sequence shown here is derived from an EMBL/GenBank/DDBJ whole genome shotgun (WGS) entry which is preliminary data.</text>
</comment>
<dbReference type="SUPFAM" id="SSF55469">
    <property type="entry name" value="FMN-dependent nitroreductase-like"/>
    <property type="match status" value="1"/>
</dbReference>
<keyword evidence="2" id="KW-0560">Oxidoreductase</keyword>
<dbReference type="GO" id="GO:0016491">
    <property type="term" value="F:oxidoreductase activity"/>
    <property type="evidence" value="ECO:0007669"/>
    <property type="project" value="UniProtKB-KW"/>
</dbReference>
<proteinExistence type="inferred from homology"/>
<dbReference type="PANTHER" id="PTHR43673:SF10">
    <property type="entry name" value="NADH DEHYDROGENASE_NAD(P)H NITROREDUCTASE XCC3605-RELATED"/>
    <property type="match status" value="1"/>
</dbReference>
<reference evidence="4 5" key="1">
    <citation type="submission" date="2019-03" db="EMBL/GenBank/DDBJ databases">
        <title>This is whole genome sequence of Paenibacillus sp MS74 strain.</title>
        <authorList>
            <person name="Trinh H.N."/>
        </authorList>
    </citation>
    <scope>NUCLEOTIDE SEQUENCE [LARGE SCALE GENOMIC DNA]</scope>
    <source>
        <strain evidence="4 5">MS74</strain>
    </source>
</reference>
<dbReference type="Gene3D" id="3.40.109.10">
    <property type="entry name" value="NADH Oxidase"/>
    <property type="match status" value="1"/>
</dbReference>
<name>A0A4R5KCK6_9BACL</name>
<dbReference type="EMBL" id="SMRT01000018">
    <property type="protein sequence ID" value="TDF93001.1"/>
    <property type="molecule type" value="Genomic_DNA"/>
</dbReference>
<sequence>MIAQTDLFVSRRHANRVKNEQELIFVGTTSTLQNRISASAFDPEGRIAREDLLAFVELAVKAPSGFNLQPWHFLIIDDKDKKEALRTAAFGQQKITDAAASVIVLANLQAYERAEQIADDLVTKQYTPEAYKEKVISSIRSYHVNSPDKYKEEVIIAASSAAYGFQLAAFEHGYGVTPIGGFDPAAVSETFGIPAHLKPILIIAVGLSPVETKQRKFRFPVEEVSSFNAI</sequence>
<evidence type="ECO:0000256" key="1">
    <source>
        <dbReference type="ARBA" id="ARBA00007118"/>
    </source>
</evidence>
<keyword evidence="5" id="KW-1185">Reference proteome</keyword>
<comment type="similarity">
    <text evidence="1">Belongs to the nitroreductase family.</text>
</comment>
<evidence type="ECO:0000313" key="4">
    <source>
        <dbReference type="EMBL" id="TDF93001.1"/>
    </source>
</evidence>
<dbReference type="InterPro" id="IPR000415">
    <property type="entry name" value="Nitroreductase-like"/>
</dbReference>
<dbReference type="Pfam" id="PF00881">
    <property type="entry name" value="Nitroreductase"/>
    <property type="match status" value="1"/>
</dbReference>
<dbReference type="InterPro" id="IPR029479">
    <property type="entry name" value="Nitroreductase"/>
</dbReference>
<protein>
    <submittedName>
        <fullName evidence="4">Nitroreductase family protein</fullName>
    </submittedName>
</protein>
<gene>
    <name evidence="4" type="ORF">E1757_28480</name>
</gene>
<dbReference type="AlphaFoldDB" id="A0A4R5KCK6"/>